<dbReference type="InterPro" id="IPR000847">
    <property type="entry name" value="LysR_HTH_N"/>
</dbReference>
<dbReference type="PRINTS" id="PR00039">
    <property type="entry name" value="HTHLYSR"/>
</dbReference>
<proteinExistence type="inferred from homology"/>
<dbReference type="GO" id="GO:0003677">
    <property type="term" value="F:DNA binding"/>
    <property type="evidence" value="ECO:0007669"/>
    <property type="project" value="UniProtKB-KW"/>
</dbReference>
<keyword evidence="4" id="KW-0804">Transcription</keyword>
<feature type="domain" description="HTH lysR-type" evidence="5">
    <location>
        <begin position="5"/>
        <end position="63"/>
    </location>
</feature>
<dbReference type="GO" id="GO:0032993">
    <property type="term" value="C:protein-DNA complex"/>
    <property type="evidence" value="ECO:0007669"/>
    <property type="project" value="TreeGrafter"/>
</dbReference>
<dbReference type="SUPFAM" id="SSF46785">
    <property type="entry name" value="Winged helix' DNA-binding domain"/>
    <property type="match status" value="1"/>
</dbReference>
<dbReference type="SUPFAM" id="SSF53850">
    <property type="entry name" value="Periplasmic binding protein-like II"/>
    <property type="match status" value="1"/>
</dbReference>
<protein>
    <submittedName>
        <fullName evidence="6">Hydrogen peroxide-inducible genes activator</fullName>
    </submittedName>
</protein>
<dbReference type="GO" id="GO:0003700">
    <property type="term" value="F:DNA-binding transcription factor activity"/>
    <property type="evidence" value="ECO:0007669"/>
    <property type="project" value="InterPro"/>
</dbReference>
<reference evidence="6 7" key="1">
    <citation type="submission" date="2019-12" db="EMBL/GenBank/DDBJ databases">
        <authorList>
            <person name="Reyes-Prieto M."/>
        </authorList>
    </citation>
    <scope>NUCLEOTIDE SEQUENCE [LARGE SCALE GENOMIC DNA]</scope>
    <source>
        <strain evidence="6">HF14-78462</strain>
    </source>
</reference>
<evidence type="ECO:0000256" key="3">
    <source>
        <dbReference type="ARBA" id="ARBA00023125"/>
    </source>
</evidence>
<dbReference type="Gene3D" id="1.10.10.10">
    <property type="entry name" value="Winged helix-like DNA-binding domain superfamily/Winged helix DNA-binding domain"/>
    <property type="match status" value="1"/>
</dbReference>
<keyword evidence="7" id="KW-1185">Reference proteome</keyword>
<keyword evidence="2" id="KW-0805">Transcription regulation</keyword>
<organism evidence="6 7">
    <name type="scientific">Starkeya nomas</name>
    <dbReference type="NCBI Taxonomy" id="2666134"/>
    <lineage>
        <taxon>Bacteria</taxon>
        <taxon>Pseudomonadati</taxon>
        <taxon>Pseudomonadota</taxon>
        <taxon>Alphaproteobacteria</taxon>
        <taxon>Hyphomicrobiales</taxon>
        <taxon>Xanthobacteraceae</taxon>
        <taxon>Starkeya</taxon>
    </lineage>
</organism>
<evidence type="ECO:0000256" key="1">
    <source>
        <dbReference type="ARBA" id="ARBA00009437"/>
    </source>
</evidence>
<dbReference type="PANTHER" id="PTHR30346">
    <property type="entry name" value="TRANSCRIPTIONAL DUAL REGULATOR HCAR-RELATED"/>
    <property type="match status" value="1"/>
</dbReference>
<dbReference type="EMBL" id="CACSAS010000001">
    <property type="protein sequence ID" value="CAA0097828.1"/>
    <property type="molecule type" value="Genomic_DNA"/>
</dbReference>
<dbReference type="RefSeq" id="WP_144342103.1">
    <property type="nucleotide sequence ID" value="NZ_CACSAS010000001.1"/>
</dbReference>
<comment type="similarity">
    <text evidence="1">Belongs to the LysR transcriptional regulatory family.</text>
</comment>
<dbReference type="PANTHER" id="PTHR30346:SF0">
    <property type="entry name" value="HCA OPERON TRANSCRIPTIONAL ACTIVATOR HCAR"/>
    <property type="match status" value="1"/>
</dbReference>
<dbReference type="FunFam" id="1.10.10.10:FF:000001">
    <property type="entry name" value="LysR family transcriptional regulator"/>
    <property type="match status" value="1"/>
</dbReference>
<name>A0A5S9P3S0_9HYPH</name>
<sequence>MALHISWRQLSYFVATAEAGSTLRAAETLHVSQPAVSVAIGQLEQAFGQKLFVRRHAQGVDLTPFGRRKLAEVRHLLAHGQAVMGTGEDDELIGDLEIGVFSTLAPAYAPGLMRAFGAAHPKVRVRMREATLDQLHRDLDDGAIEIALLYEIDTMGEMVRIPLGAHRPYALLPEGHPLGAQDRVSLRDLAVEPFVLIDLPHSRDYFLSLFRIADVMPEQLIRCTSLPTLRGMVAHGLGNSVLVTRPYGDRSHDGLPLVCRPLVEIVPPQRVIIGSSARSPMTRAAEAFVETAKDYFRDRTPDPDLN</sequence>
<evidence type="ECO:0000259" key="5">
    <source>
        <dbReference type="PROSITE" id="PS50931"/>
    </source>
</evidence>
<evidence type="ECO:0000313" key="6">
    <source>
        <dbReference type="EMBL" id="CAA0097828.1"/>
    </source>
</evidence>
<keyword evidence="3" id="KW-0238">DNA-binding</keyword>
<evidence type="ECO:0000313" key="7">
    <source>
        <dbReference type="Proteomes" id="UP000433050"/>
    </source>
</evidence>
<dbReference type="InterPro" id="IPR005119">
    <property type="entry name" value="LysR_subst-bd"/>
</dbReference>
<accession>A0A5S9P3S0</accession>
<dbReference type="Proteomes" id="UP000433050">
    <property type="component" value="Unassembled WGS sequence"/>
</dbReference>
<dbReference type="InterPro" id="IPR036388">
    <property type="entry name" value="WH-like_DNA-bd_sf"/>
</dbReference>
<evidence type="ECO:0000256" key="2">
    <source>
        <dbReference type="ARBA" id="ARBA00023015"/>
    </source>
</evidence>
<evidence type="ECO:0000256" key="4">
    <source>
        <dbReference type="ARBA" id="ARBA00023163"/>
    </source>
</evidence>
<dbReference type="InterPro" id="IPR036390">
    <property type="entry name" value="WH_DNA-bd_sf"/>
</dbReference>
<dbReference type="Pfam" id="PF00126">
    <property type="entry name" value="HTH_1"/>
    <property type="match status" value="1"/>
</dbReference>
<dbReference type="AlphaFoldDB" id="A0A5S9P3S0"/>
<dbReference type="Pfam" id="PF03466">
    <property type="entry name" value="LysR_substrate"/>
    <property type="match status" value="1"/>
</dbReference>
<gene>
    <name evidence="6" type="primary">oxyR_2</name>
    <name evidence="6" type="ORF">STARVERO_02197</name>
</gene>
<dbReference type="PROSITE" id="PS50931">
    <property type="entry name" value="HTH_LYSR"/>
    <property type="match status" value="1"/>
</dbReference>
<dbReference type="Gene3D" id="3.40.190.10">
    <property type="entry name" value="Periplasmic binding protein-like II"/>
    <property type="match status" value="2"/>
</dbReference>